<protein>
    <submittedName>
        <fullName evidence="1">Putative ovule protein</fullName>
    </submittedName>
</protein>
<dbReference type="AlphaFoldDB" id="A0A0V0GEE1"/>
<reference evidence="1" key="1">
    <citation type="submission" date="2015-12" db="EMBL/GenBank/DDBJ databases">
        <title>Gene expression during late stages of embryo sac development: a critical building block for successful pollen-pistil interactions.</title>
        <authorList>
            <person name="Liu Y."/>
            <person name="Joly V."/>
            <person name="Sabar M."/>
            <person name="Matton D.P."/>
        </authorList>
    </citation>
    <scope>NUCLEOTIDE SEQUENCE</scope>
</reference>
<proteinExistence type="predicted"/>
<sequence>PQASACSNDHNWAYFPHLPSQSHSHFILHHRCHHFLCSKHLQPCNQSNNLPFQHPHLIVTF</sequence>
<accession>A0A0V0GEE1</accession>
<dbReference type="EMBL" id="GEDG01042546">
    <property type="protein sequence ID" value="JAP06183.1"/>
    <property type="molecule type" value="Transcribed_RNA"/>
</dbReference>
<evidence type="ECO:0000313" key="1">
    <source>
        <dbReference type="EMBL" id="JAP06183.1"/>
    </source>
</evidence>
<feature type="non-terminal residue" evidence="1">
    <location>
        <position position="1"/>
    </location>
</feature>
<name>A0A0V0GEE1_SOLCH</name>
<organism evidence="1">
    <name type="scientific">Solanum chacoense</name>
    <name type="common">Chaco potato</name>
    <dbReference type="NCBI Taxonomy" id="4108"/>
    <lineage>
        <taxon>Eukaryota</taxon>
        <taxon>Viridiplantae</taxon>
        <taxon>Streptophyta</taxon>
        <taxon>Embryophyta</taxon>
        <taxon>Tracheophyta</taxon>
        <taxon>Spermatophyta</taxon>
        <taxon>Magnoliopsida</taxon>
        <taxon>eudicotyledons</taxon>
        <taxon>Gunneridae</taxon>
        <taxon>Pentapetalae</taxon>
        <taxon>asterids</taxon>
        <taxon>lamiids</taxon>
        <taxon>Solanales</taxon>
        <taxon>Solanaceae</taxon>
        <taxon>Solanoideae</taxon>
        <taxon>Solaneae</taxon>
        <taxon>Solanum</taxon>
    </lineage>
</organism>